<dbReference type="PROSITE" id="PS51375">
    <property type="entry name" value="PPR"/>
    <property type="match status" value="7"/>
</dbReference>
<dbReference type="InterPro" id="IPR011990">
    <property type="entry name" value="TPR-like_helical_dom_sf"/>
</dbReference>
<organism evidence="4 5">
    <name type="scientific">Rubus argutus</name>
    <name type="common">Southern blackberry</name>
    <dbReference type="NCBI Taxonomy" id="59490"/>
    <lineage>
        <taxon>Eukaryota</taxon>
        <taxon>Viridiplantae</taxon>
        <taxon>Streptophyta</taxon>
        <taxon>Embryophyta</taxon>
        <taxon>Tracheophyta</taxon>
        <taxon>Spermatophyta</taxon>
        <taxon>Magnoliopsida</taxon>
        <taxon>eudicotyledons</taxon>
        <taxon>Gunneridae</taxon>
        <taxon>Pentapetalae</taxon>
        <taxon>rosids</taxon>
        <taxon>fabids</taxon>
        <taxon>Rosales</taxon>
        <taxon>Rosaceae</taxon>
        <taxon>Rosoideae</taxon>
        <taxon>Rosoideae incertae sedis</taxon>
        <taxon>Rubus</taxon>
    </lineage>
</organism>
<protein>
    <recommendedName>
        <fullName evidence="6">Pentatricopeptide repeat-containing protein</fullName>
    </recommendedName>
</protein>
<reference evidence="4 5" key="1">
    <citation type="journal article" date="2023" name="G3 (Bethesda)">
        <title>A chromosome-length genome assembly and annotation of blackberry (Rubus argutus, cv. 'Hillquist').</title>
        <authorList>
            <person name="Bruna T."/>
            <person name="Aryal R."/>
            <person name="Dudchenko O."/>
            <person name="Sargent D.J."/>
            <person name="Mead D."/>
            <person name="Buti M."/>
            <person name="Cavallini A."/>
            <person name="Hytonen T."/>
            <person name="Andres J."/>
            <person name="Pham M."/>
            <person name="Weisz D."/>
            <person name="Mascagni F."/>
            <person name="Usai G."/>
            <person name="Natali L."/>
            <person name="Bassil N."/>
            <person name="Fernandez G.E."/>
            <person name="Lomsadze A."/>
            <person name="Armour M."/>
            <person name="Olukolu B."/>
            <person name="Poorten T."/>
            <person name="Britton C."/>
            <person name="Davik J."/>
            <person name="Ashrafi H."/>
            <person name="Aiden E.L."/>
            <person name="Borodovsky M."/>
            <person name="Worthington M."/>
        </authorList>
    </citation>
    <scope>NUCLEOTIDE SEQUENCE [LARGE SCALE GENOMIC DNA]</scope>
    <source>
        <strain evidence="4">PI 553951</strain>
    </source>
</reference>
<feature type="repeat" description="PPR" evidence="3">
    <location>
        <begin position="394"/>
        <end position="428"/>
    </location>
</feature>
<dbReference type="NCBIfam" id="TIGR00756">
    <property type="entry name" value="PPR"/>
    <property type="match status" value="7"/>
</dbReference>
<dbReference type="EMBL" id="JBEDUW010000003">
    <property type="protein sequence ID" value="KAK9939499.1"/>
    <property type="molecule type" value="Genomic_DNA"/>
</dbReference>
<evidence type="ECO:0000313" key="5">
    <source>
        <dbReference type="Proteomes" id="UP001457282"/>
    </source>
</evidence>
<keyword evidence="2" id="KW-0677">Repeat</keyword>
<dbReference type="GO" id="GO:0003729">
    <property type="term" value="F:mRNA binding"/>
    <property type="evidence" value="ECO:0007669"/>
    <property type="project" value="TreeGrafter"/>
</dbReference>
<dbReference type="Gene3D" id="1.25.40.10">
    <property type="entry name" value="Tetratricopeptide repeat domain"/>
    <property type="match status" value="3"/>
</dbReference>
<feature type="repeat" description="PPR" evidence="3">
    <location>
        <begin position="254"/>
        <end position="288"/>
    </location>
</feature>
<dbReference type="PANTHER" id="PTHR47933:SF71">
    <property type="entry name" value="PENTATRICOPEPTIDE REPEAT (PPR) SUPERFAMILY PROTEIN"/>
    <property type="match status" value="1"/>
</dbReference>
<evidence type="ECO:0000256" key="1">
    <source>
        <dbReference type="ARBA" id="ARBA00007626"/>
    </source>
</evidence>
<feature type="repeat" description="PPR" evidence="3">
    <location>
        <begin position="464"/>
        <end position="498"/>
    </location>
</feature>
<evidence type="ECO:0000313" key="4">
    <source>
        <dbReference type="EMBL" id="KAK9939499.1"/>
    </source>
</evidence>
<gene>
    <name evidence="4" type="ORF">M0R45_016194</name>
</gene>
<evidence type="ECO:0000256" key="3">
    <source>
        <dbReference type="PROSITE-ProRule" id="PRU00708"/>
    </source>
</evidence>
<name>A0AAW1XSQ7_RUBAR</name>
<comment type="caution">
    <text evidence="4">The sequence shown here is derived from an EMBL/GenBank/DDBJ whole genome shotgun (WGS) entry which is preliminary data.</text>
</comment>
<dbReference type="Proteomes" id="UP001457282">
    <property type="component" value="Unassembled WGS sequence"/>
</dbReference>
<feature type="repeat" description="PPR" evidence="3">
    <location>
        <begin position="289"/>
        <end position="323"/>
    </location>
</feature>
<feature type="repeat" description="PPR" evidence="3">
    <location>
        <begin position="359"/>
        <end position="393"/>
    </location>
</feature>
<dbReference type="AlphaFoldDB" id="A0AAW1XSQ7"/>
<sequence length="511" mass="57201">MCTHRLLVKNLTLRTLATFPKQTQHPVFHSQRPQSLSSSPSNYYLENGVTLVQSQYGTNQEPFLSASLSDSLLVEKVLLGLKQGKLNHLCNYLCRLNPVLVVEVIFRCRENLQLGLKFIDLILLNCPNFKHSSQSLSAMIHILVRGRRVLDAQALILRMVRKSGVSHIEIVDSLVSTYSKCGSNSLVFDLLVRTYVQARKLREGFEALKALRSNGFCVSINAGNSLLGGLVKVGWVDLAWEVYGELVSSRIQLNVYTLNIMVNALCKDGKIDGFKLFISNMAEKGVCTDIVTYNTLINAYCREGLLEEAFQLKNSMASKGLRPELFTYNAMINGLCKVGNYARAKEVLYEMLQIGLSPDTTTYNTLLVESSRKDIISEAKGIFHEMSCPGVVPDLVSFSSIIGVLSRNGHIDHALLYFRDMKIEGFVPDNVIYTILINGYCRNGKMLEALKLQDEMLEQGCVMDVVTFNTILNGLCREKMLGDADKLFNEMVERGVFPDLFMVIVNTKSLL</sequence>
<proteinExistence type="inferred from homology"/>
<dbReference type="Pfam" id="PF13041">
    <property type="entry name" value="PPR_2"/>
    <property type="match status" value="3"/>
</dbReference>
<feature type="repeat" description="PPR" evidence="3">
    <location>
        <begin position="324"/>
        <end position="358"/>
    </location>
</feature>
<feature type="repeat" description="PPR" evidence="3">
    <location>
        <begin position="429"/>
        <end position="463"/>
    </location>
</feature>
<keyword evidence="5" id="KW-1185">Reference proteome</keyword>
<evidence type="ECO:0000256" key="2">
    <source>
        <dbReference type="ARBA" id="ARBA00022737"/>
    </source>
</evidence>
<accession>A0AAW1XSQ7</accession>
<dbReference type="InterPro" id="IPR051240">
    <property type="entry name" value="Mito_RNA-Proc/Resp"/>
</dbReference>
<dbReference type="InterPro" id="IPR002885">
    <property type="entry name" value="PPR_rpt"/>
</dbReference>
<dbReference type="Pfam" id="PF01535">
    <property type="entry name" value="PPR"/>
    <property type="match status" value="1"/>
</dbReference>
<comment type="similarity">
    <text evidence="1">Belongs to the PPR family. P subfamily.</text>
</comment>
<dbReference type="PANTHER" id="PTHR47933">
    <property type="entry name" value="PENTATRICOPEPTIDE REPEAT-CONTAINING PROTEIN 1, MITOCHONDRIAL"/>
    <property type="match status" value="1"/>
</dbReference>
<evidence type="ECO:0008006" key="6">
    <source>
        <dbReference type="Google" id="ProtNLM"/>
    </source>
</evidence>